<proteinExistence type="predicted"/>
<reference evidence="1 2" key="1">
    <citation type="submission" date="2015-07" db="EMBL/GenBank/DDBJ databases">
        <title>The genome of Dufourea novaeangliae.</title>
        <authorList>
            <person name="Pan H."/>
            <person name="Kapheim K."/>
        </authorList>
    </citation>
    <scope>NUCLEOTIDE SEQUENCE [LARGE SCALE GENOMIC DNA]</scope>
    <source>
        <strain evidence="1">0120121106</strain>
        <tissue evidence="1">Whole body</tissue>
    </source>
</reference>
<accession>A0A154P647</accession>
<gene>
    <name evidence="1" type="ORF">WN55_09391</name>
</gene>
<dbReference type="EMBL" id="KQ434826">
    <property type="protein sequence ID" value="KZC07399.1"/>
    <property type="molecule type" value="Genomic_DNA"/>
</dbReference>
<protein>
    <submittedName>
        <fullName evidence="1">Uncharacterized protein</fullName>
    </submittedName>
</protein>
<name>A0A154P647_DUFNO</name>
<evidence type="ECO:0000313" key="1">
    <source>
        <dbReference type="EMBL" id="KZC07399.1"/>
    </source>
</evidence>
<dbReference type="AlphaFoldDB" id="A0A154P647"/>
<sequence>MKTPNRREEEEELIERLRKVSAERVPDDPRGYFNAFPGDASMYTILIIRLFIRSEFFYCNVYSVSAEKNE</sequence>
<organism evidence="1 2">
    <name type="scientific">Dufourea novaeangliae</name>
    <name type="common">Sweat bee</name>
    <dbReference type="NCBI Taxonomy" id="178035"/>
    <lineage>
        <taxon>Eukaryota</taxon>
        <taxon>Metazoa</taxon>
        <taxon>Ecdysozoa</taxon>
        <taxon>Arthropoda</taxon>
        <taxon>Hexapoda</taxon>
        <taxon>Insecta</taxon>
        <taxon>Pterygota</taxon>
        <taxon>Neoptera</taxon>
        <taxon>Endopterygota</taxon>
        <taxon>Hymenoptera</taxon>
        <taxon>Apocrita</taxon>
        <taxon>Aculeata</taxon>
        <taxon>Apoidea</taxon>
        <taxon>Anthophila</taxon>
        <taxon>Halictidae</taxon>
        <taxon>Rophitinae</taxon>
        <taxon>Dufourea</taxon>
    </lineage>
</organism>
<keyword evidence="2" id="KW-1185">Reference proteome</keyword>
<dbReference type="Proteomes" id="UP000076502">
    <property type="component" value="Unassembled WGS sequence"/>
</dbReference>
<evidence type="ECO:0000313" key="2">
    <source>
        <dbReference type="Proteomes" id="UP000076502"/>
    </source>
</evidence>